<dbReference type="PANTHER" id="PTHR10625:SF5">
    <property type="entry name" value="HISTONE DEACETYLASE"/>
    <property type="match status" value="1"/>
</dbReference>
<evidence type="ECO:0000313" key="17">
    <source>
        <dbReference type="Proteomes" id="UP000198406"/>
    </source>
</evidence>
<feature type="repeat" description="ANK" evidence="10">
    <location>
        <begin position="550"/>
        <end position="582"/>
    </location>
</feature>
<evidence type="ECO:0000256" key="3">
    <source>
        <dbReference type="ARBA" id="ARBA00012111"/>
    </source>
</evidence>
<comment type="similarity">
    <text evidence="2">Belongs to the histone deacetylase family. HD type 2 subfamily.</text>
</comment>
<protein>
    <recommendedName>
        <fullName evidence="3">histone deacetylase</fullName>
        <ecNumber evidence="3">3.5.1.98</ecNumber>
    </recommendedName>
</protein>
<feature type="domain" description="SANT" evidence="14">
    <location>
        <begin position="116"/>
        <end position="152"/>
    </location>
</feature>
<keyword evidence="5" id="KW-0378">Hydrolase</keyword>
<evidence type="ECO:0000256" key="9">
    <source>
        <dbReference type="ARBA" id="ARBA00023242"/>
    </source>
</evidence>
<dbReference type="InterPro" id="IPR000286">
    <property type="entry name" value="HDACs"/>
</dbReference>
<evidence type="ECO:0000256" key="10">
    <source>
        <dbReference type="PROSITE-ProRule" id="PRU00023"/>
    </source>
</evidence>
<dbReference type="PROSITE" id="PS51294">
    <property type="entry name" value="HTH_MYB"/>
    <property type="match status" value="1"/>
</dbReference>
<dbReference type="PROSITE" id="PS50090">
    <property type="entry name" value="MYB_LIKE"/>
    <property type="match status" value="1"/>
</dbReference>
<proteinExistence type="inferred from homology"/>
<dbReference type="AlphaFoldDB" id="A0A1Z5KH13"/>
<keyword evidence="10" id="KW-0040">ANK repeat</keyword>
<dbReference type="InParanoid" id="A0A1Z5KH13"/>
<dbReference type="Gene3D" id="1.25.40.20">
    <property type="entry name" value="Ankyrin repeat-containing domain"/>
    <property type="match status" value="1"/>
</dbReference>
<dbReference type="GO" id="GO:0005737">
    <property type="term" value="C:cytoplasm"/>
    <property type="evidence" value="ECO:0007669"/>
    <property type="project" value="TreeGrafter"/>
</dbReference>
<dbReference type="Gene3D" id="1.10.10.60">
    <property type="entry name" value="Homeodomain-like"/>
    <property type="match status" value="1"/>
</dbReference>
<accession>A0A1Z5KH13</accession>
<keyword evidence="17" id="KW-1185">Reference proteome</keyword>
<evidence type="ECO:0000256" key="4">
    <source>
        <dbReference type="ARBA" id="ARBA00022491"/>
    </source>
</evidence>
<feature type="compositionally biased region" description="Basic and acidic residues" evidence="12">
    <location>
        <begin position="76"/>
        <end position="92"/>
    </location>
</feature>
<dbReference type="InterPro" id="IPR017884">
    <property type="entry name" value="SANT_dom"/>
</dbReference>
<keyword evidence="6" id="KW-0156">Chromatin regulator</keyword>
<dbReference type="SUPFAM" id="SSF46689">
    <property type="entry name" value="Homeodomain-like"/>
    <property type="match status" value="1"/>
</dbReference>
<dbReference type="Pfam" id="PF00249">
    <property type="entry name" value="Myb_DNA-binding"/>
    <property type="match status" value="1"/>
</dbReference>
<dbReference type="InterPro" id="IPR023696">
    <property type="entry name" value="Ureohydrolase_dom_sf"/>
</dbReference>
<comment type="caution">
    <text evidence="16">The sequence shown here is derived from an EMBL/GenBank/DDBJ whole genome shotgun (WGS) entry which is preliminary data.</text>
</comment>
<evidence type="ECO:0000256" key="11">
    <source>
        <dbReference type="SAM" id="Coils"/>
    </source>
</evidence>
<feature type="region of interest" description="Disordered" evidence="12">
    <location>
        <begin position="976"/>
        <end position="1035"/>
    </location>
</feature>
<dbReference type="InterPro" id="IPR006447">
    <property type="entry name" value="Myb_dom_plants"/>
</dbReference>
<evidence type="ECO:0000256" key="5">
    <source>
        <dbReference type="ARBA" id="ARBA00022801"/>
    </source>
</evidence>
<dbReference type="Gene3D" id="3.40.800.20">
    <property type="entry name" value="Histone deacetylase domain"/>
    <property type="match status" value="1"/>
</dbReference>
<feature type="compositionally biased region" description="Basic and acidic residues" evidence="12">
    <location>
        <begin position="25"/>
        <end position="44"/>
    </location>
</feature>
<evidence type="ECO:0000259" key="15">
    <source>
        <dbReference type="PROSITE" id="PS51294"/>
    </source>
</evidence>
<dbReference type="PROSITE" id="PS51293">
    <property type="entry name" value="SANT"/>
    <property type="match status" value="1"/>
</dbReference>
<dbReference type="SMART" id="SM00717">
    <property type="entry name" value="SANT"/>
    <property type="match status" value="1"/>
</dbReference>
<dbReference type="Pfam" id="PF12796">
    <property type="entry name" value="Ank_2"/>
    <property type="match status" value="1"/>
</dbReference>
<dbReference type="PROSITE" id="PS50297">
    <property type="entry name" value="ANK_REP_REGION"/>
    <property type="match status" value="2"/>
</dbReference>
<dbReference type="EC" id="3.5.1.98" evidence="3"/>
<gene>
    <name evidence="16" type="ORF">FisN_5Lh340</name>
</gene>
<evidence type="ECO:0000259" key="14">
    <source>
        <dbReference type="PROSITE" id="PS51293"/>
    </source>
</evidence>
<comment type="subcellular location">
    <subcellularLocation>
        <location evidence="1">Nucleus</location>
    </subcellularLocation>
</comment>
<dbReference type="NCBIfam" id="TIGR01557">
    <property type="entry name" value="myb_SHAQKYF"/>
    <property type="match status" value="1"/>
</dbReference>
<feature type="region of interest" description="Disordered" evidence="12">
    <location>
        <begin position="170"/>
        <end position="202"/>
    </location>
</feature>
<evidence type="ECO:0000256" key="12">
    <source>
        <dbReference type="SAM" id="MobiDB-lite"/>
    </source>
</evidence>
<dbReference type="GO" id="GO:0141221">
    <property type="term" value="F:histone deacetylase activity, hydrolytic mechanism"/>
    <property type="evidence" value="ECO:0007669"/>
    <property type="project" value="UniProtKB-EC"/>
</dbReference>
<dbReference type="EMBL" id="BDSP01000223">
    <property type="protein sequence ID" value="GAX25258.1"/>
    <property type="molecule type" value="Genomic_DNA"/>
</dbReference>
<name>A0A1Z5KH13_FISSO</name>
<dbReference type="GO" id="GO:0000118">
    <property type="term" value="C:histone deacetylase complex"/>
    <property type="evidence" value="ECO:0007669"/>
    <property type="project" value="TreeGrafter"/>
</dbReference>
<organism evidence="16 17">
    <name type="scientific">Fistulifera solaris</name>
    <name type="common">Oleaginous diatom</name>
    <dbReference type="NCBI Taxonomy" id="1519565"/>
    <lineage>
        <taxon>Eukaryota</taxon>
        <taxon>Sar</taxon>
        <taxon>Stramenopiles</taxon>
        <taxon>Ochrophyta</taxon>
        <taxon>Bacillariophyta</taxon>
        <taxon>Bacillariophyceae</taxon>
        <taxon>Bacillariophycidae</taxon>
        <taxon>Naviculales</taxon>
        <taxon>Naviculaceae</taxon>
        <taxon>Fistulifera</taxon>
    </lineage>
</organism>
<dbReference type="InterPro" id="IPR023801">
    <property type="entry name" value="His_deacetylse_dom"/>
</dbReference>
<dbReference type="InterPro" id="IPR009057">
    <property type="entry name" value="Homeodomain-like_sf"/>
</dbReference>
<dbReference type="GO" id="GO:0040029">
    <property type="term" value="P:epigenetic regulation of gene expression"/>
    <property type="evidence" value="ECO:0007669"/>
    <property type="project" value="TreeGrafter"/>
</dbReference>
<dbReference type="PANTHER" id="PTHR10625">
    <property type="entry name" value="HISTONE DEACETYLASE HDAC1-RELATED"/>
    <property type="match status" value="1"/>
</dbReference>
<dbReference type="SUPFAM" id="SSF52768">
    <property type="entry name" value="Arginase/deacetylase"/>
    <property type="match status" value="2"/>
</dbReference>
<keyword evidence="11" id="KW-0175">Coiled coil</keyword>
<feature type="coiled-coil region" evidence="11">
    <location>
        <begin position="641"/>
        <end position="668"/>
    </location>
</feature>
<feature type="region of interest" description="Disordered" evidence="12">
    <location>
        <begin position="1"/>
        <end position="119"/>
    </location>
</feature>
<feature type="domain" description="HTH myb-type" evidence="15">
    <location>
        <begin position="119"/>
        <end position="167"/>
    </location>
</feature>
<reference evidence="16 17" key="1">
    <citation type="journal article" date="2015" name="Plant Cell">
        <title>Oil accumulation by the oleaginous diatom Fistulifera solaris as revealed by the genome and transcriptome.</title>
        <authorList>
            <person name="Tanaka T."/>
            <person name="Maeda Y."/>
            <person name="Veluchamy A."/>
            <person name="Tanaka M."/>
            <person name="Abida H."/>
            <person name="Marechal E."/>
            <person name="Bowler C."/>
            <person name="Muto M."/>
            <person name="Sunaga Y."/>
            <person name="Tanaka M."/>
            <person name="Yoshino T."/>
            <person name="Taniguchi T."/>
            <person name="Fukuda Y."/>
            <person name="Nemoto M."/>
            <person name="Matsumoto M."/>
            <person name="Wong P.S."/>
            <person name="Aburatani S."/>
            <person name="Fujibuchi W."/>
        </authorList>
    </citation>
    <scope>NUCLEOTIDE SEQUENCE [LARGE SCALE GENOMIC DNA]</scope>
    <source>
        <strain evidence="16 17">JPCC DA0580</strain>
    </source>
</reference>
<evidence type="ECO:0000256" key="8">
    <source>
        <dbReference type="ARBA" id="ARBA00023163"/>
    </source>
</evidence>
<evidence type="ECO:0000259" key="13">
    <source>
        <dbReference type="PROSITE" id="PS50090"/>
    </source>
</evidence>
<keyword evidence="4" id="KW-0678">Repressor</keyword>
<dbReference type="Proteomes" id="UP000198406">
    <property type="component" value="Unassembled WGS sequence"/>
</dbReference>
<keyword evidence="9" id="KW-0539">Nucleus</keyword>
<dbReference type="InterPro" id="IPR017930">
    <property type="entry name" value="Myb_dom"/>
</dbReference>
<sequence>MSTRNAAYRISGAHECGYDDEDDTDGSRADRHGSRAGKYAERASSDYAAGDETDDERNSSFEGGGDEATNPDDEDDGHHVESPNAKYYEHISSKSRLKSATVDPGTPGKVVETGKEHTGRWTKAEHEAFLAGLKMYGKEWKKVAARVKTRTVVQTRTHAQKYFQKLHKTSEDSGNDYVSRADLGVSGETKRGNSQKAKRTTDTVASTPLIVRPLSPMSRKQNRRSSSSTFDAAQVISNLSGGSKPNALQSVKLVPSLPTTPSITPPLKHGFSTEPGLPSWVLGAARGQNGTDSMIKIAAPDPSISLRKGFPEPSPAATGKRKLAEIAAARMLAGVGSSPLASGGVDDCPPTPPPSSLGLVEAPFVPALSFSGFNSLETRNKASSLVPLQIVNPEALGVTFGEQLKRKRDGEGSPVTPWEGQLKALVDEKVTKKVEADFGLGFESTSPLAMSLEPSSIRNLLPVCGPSKGYNRSKVHQAVCDIDDKGLDELLMNRMYHSGNVLNRQDDAGFRPLHSACAMILKDPDSAKTITKIIGRLLELGADPSLQDSDGNTCLHWAARSGEKSVVRQLLHRNAAVDARNKSGETPLHHALRSGLRGIDAAAELLDSGARPSITDNQFRRPVDVAGQGFLDEPHSVTSLRAKEQNAKKSSSKELKKLLKDTADARRESRANLLIRSPQSRSLVLHHPECLEHHPKSSTDWEAPDRITTIIRRVIPSFDSTGVAENSGIFPHEVVVSQEFDRATLSMLSRVHSTEYLAFVNNLSNDLRNQAREPLRKGESCIEDDACKPPVVPFTPLVQRTMIKVDESSVKLSANSDTSFSSGSLKAARRAAGSVQHAVDCVLVGRNRNAFCVVRPPGHHAGINGLLEGGESCGFCIFNNVAAGALYAISDDRLLCERCAIVDIDVHHGNGTEEIVRRCNDPSKLFFFSIHLYDNDKRKGKGQFQYKFYPGTGSDDDLALNIINVPIVPLWKDQASQSQASPVKTHNTRKKTKSTQDVVDDSSTGTGRGSDGASEGGSGSTSVGSPRHTPGKSGRTAYREAILTRLLPSLRAFNPDLIIISAGFDACKGDVGNARHERGGEKMGLDLEPEDYAWTTRKILEVADMCCHGRVVSVLEGGYGRTPVAKVEAGAEDKLDRTVFAECAVRHLHALIDPYDCEQRFTS</sequence>
<evidence type="ECO:0000256" key="7">
    <source>
        <dbReference type="ARBA" id="ARBA00023015"/>
    </source>
</evidence>
<feature type="compositionally biased region" description="Gly residues" evidence="12">
    <location>
        <begin position="1006"/>
        <end position="1019"/>
    </location>
</feature>
<keyword evidence="7" id="KW-0805">Transcription regulation</keyword>
<dbReference type="GO" id="GO:0003677">
    <property type="term" value="F:DNA binding"/>
    <property type="evidence" value="ECO:0007669"/>
    <property type="project" value="InterPro"/>
</dbReference>
<dbReference type="InterPro" id="IPR001005">
    <property type="entry name" value="SANT/Myb"/>
</dbReference>
<feature type="domain" description="Myb-like" evidence="13">
    <location>
        <begin position="113"/>
        <end position="163"/>
    </location>
</feature>
<dbReference type="InterPro" id="IPR037138">
    <property type="entry name" value="His_deacetylse_dom_sf"/>
</dbReference>
<dbReference type="InterPro" id="IPR036770">
    <property type="entry name" value="Ankyrin_rpt-contain_sf"/>
</dbReference>
<evidence type="ECO:0000256" key="2">
    <source>
        <dbReference type="ARBA" id="ARBA00007738"/>
    </source>
</evidence>
<feature type="repeat" description="ANK" evidence="10">
    <location>
        <begin position="583"/>
        <end position="617"/>
    </location>
</feature>
<evidence type="ECO:0000313" key="16">
    <source>
        <dbReference type="EMBL" id="GAX25258.1"/>
    </source>
</evidence>
<dbReference type="Pfam" id="PF00850">
    <property type="entry name" value="Hist_deacetyl"/>
    <property type="match status" value="1"/>
</dbReference>
<dbReference type="SUPFAM" id="SSF48403">
    <property type="entry name" value="Ankyrin repeat"/>
    <property type="match status" value="1"/>
</dbReference>
<dbReference type="PROSITE" id="PS50088">
    <property type="entry name" value="ANK_REPEAT"/>
    <property type="match status" value="2"/>
</dbReference>
<keyword evidence="8" id="KW-0804">Transcription</keyword>
<dbReference type="OrthoDB" id="424012at2759"/>
<dbReference type="InterPro" id="IPR002110">
    <property type="entry name" value="Ankyrin_rpt"/>
</dbReference>
<evidence type="ECO:0000256" key="6">
    <source>
        <dbReference type="ARBA" id="ARBA00022853"/>
    </source>
</evidence>
<evidence type="ECO:0000256" key="1">
    <source>
        <dbReference type="ARBA" id="ARBA00004123"/>
    </source>
</evidence>
<feature type="compositionally biased region" description="Polar residues" evidence="12">
    <location>
        <begin position="976"/>
        <end position="985"/>
    </location>
</feature>
<dbReference type="CDD" id="cd00167">
    <property type="entry name" value="SANT"/>
    <property type="match status" value="1"/>
</dbReference>
<dbReference type="PRINTS" id="PR01270">
    <property type="entry name" value="HDASUPER"/>
</dbReference>
<dbReference type="SMART" id="SM00248">
    <property type="entry name" value="ANK"/>
    <property type="match status" value="2"/>
</dbReference>